<evidence type="ECO:0000313" key="11">
    <source>
        <dbReference type="Proteomes" id="UP000198967"/>
    </source>
</evidence>
<feature type="domain" description="Acyl-CoA dehydrogenase/oxidase N-terminal" evidence="9">
    <location>
        <begin position="12"/>
        <end position="118"/>
    </location>
</feature>
<dbReference type="Pfam" id="PF00441">
    <property type="entry name" value="Acyl-CoA_dh_1"/>
    <property type="match status" value="1"/>
</dbReference>
<comment type="similarity">
    <text evidence="2 6">Belongs to the acyl-CoA dehydrogenase family.</text>
</comment>
<dbReference type="GO" id="GO:0003995">
    <property type="term" value="F:acyl-CoA dehydrogenase activity"/>
    <property type="evidence" value="ECO:0007669"/>
    <property type="project" value="TreeGrafter"/>
</dbReference>
<dbReference type="InterPro" id="IPR009075">
    <property type="entry name" value="AcylCo_DH/oxidase_C"/>
</dbReference>
<dbReference type="FunFam" id="1.20.140.10:FF:000012">
    <property type="entry name" value="Acyl-CoA dehydrogenase fadE12"/>
    <property type="match status" value="1"/>
</dbReference>
<evidence type="ECO:0000256" key="6">
    <source>
        <dbReference type="RuleBase" id="RU362125"/>
    </source>
</evidence>
<dbReference type="InterPro" id="IPR037069">
    <property type="entry name" value="AcylCoA_DH/ox_N_sf"/>
</dbReference>
<evidence type="ECO:0000313" key="10">
    <source>
        <dbReference type="EMBL" id="SDG24962.1"/>
    </source>
</evidence>
<dbReference type="AlphaFoldDB" id="A0A1G7SPZ4"/>
<dbReference type="Pfam" id="PF02770">
    <property type="entry name" value="Acyl-CoA_dh_M"/>
    <property type="match status" value="1"/>
</dbReference>
<evidence type="ECO:0000256" key="3">
    <source>
        <dbReference type="ARBA" id="ARBA00022630"/>
    </source>
</evidence>
<comment type="cofactor">
    <cofactor evidence="1 6">
        <name>FAD</name>
        <dbReference type="ChEBI" id="CHEBI:57692"/>
    </cofactor>
</comment>
<evidence type="ECO:0000256" key="5">
    <source>
        <dbReference type="ARBA" id="ARBA00023002"/>
    </source>
</evidence>
<evidence type="ECO:0000259" key="7">
    <source>
        <dbReference type="Pfam" id="PF00441"/>
    </source>
</evidence>
<dbReference type="InterPro" id="IPR013786">
    <property type="entry name" value="AcylCoA_DH/ox_N"/>
</dbReference>
<keyword evidence="3 6" id="KW-0285">Flavoprotein</keyword>
<dbReference type="InterPro" id="IPR046373">
    <property type="entry name" value="Acyl-CoA_Oxase/DH_mid-dom_sf"/>
</dbReference>
<organism evidence="10 11">
    <name type="scientific">Pseudonocardia oroxyli</name>
    <dbReference type="NCBI Taxonomy" id="366584"/>
    <lineage>
        <taxon>Bacteria</taxon>
        <taxon>Bacillati</taxon>
        <taxon>Actinomycetota</taxon>
        <taxon>Actinomycetes</taxon>
        <taxon>Pseudonocardiales</taxon>
        <taxon>Pseudonocardiaceae</taxon>
        <taxon>Pseudonocardia</taxon>
    </lineage>
</organism>
<keyword evidence="4 6" id="KW-0274">FAD</keyword>
<dbReference type="Gene3D" id="1.10.540.10">
    <property type="entry name" value="Acyl-CoA dehydrogenase/oxidase, N-terminal domain"/>
    <property type="match status" value="1"/>
</dbReference>
<dbReference type="SUPFAM" id="SSF47203">
    <property type="entry name" value="Acyl-CoA dehydrogenase C-terminal domain-like"/>
    <property type="match status" value="1"/>
</dbReference>
<dbReference type="Gene3D" id="2.40.110.10">
    <property type="entry name" value="Butyryl-CoA Dehydrogenase, subunit A, domain 2"/>
    <property type="match status" value="1"/>
</dbReference>
<dbReference type="GO" id="GO:0050660">
    <property type="term" value="F:flavin adenine dinucleotide binding"/>
    <property type="evidence" value="ECO:0007669"/>
    <property type="project" value="InterPro"/>
</dbReference>
<dbReference type="InterPro" id="IPR006091">
    <property type="entry name" value="Acyl-CoA_Oxase/DH_mid-dom"/>
</dbReference>
<dbReference type="EMBL" id="FNBE01000010">
    <property type="protein sequence ID" value="SDG24962.1"/>
    <property type="molecule type" value="Genomic_DNA"/>
</dbReference>
<protein>
    <submittedName>
        <fullName evidence="10">Acyl-CoA dehydrogenase</fullName>
    </submittedName>
</protein>
<keyword evidence="5 6" id="KW-0560">Oxidoreductase</keyword>
<evidence type="ECO:0000259" key="8">
    <source>
        <dbReference type="Pfam" id="PF02770"/>
    </source>
</evidence>
<evidence type="ECO:0000256" key="1">
    <source>
        <dbReference type="ARBA" id="ARBA00001974"/>
    </source>
</evidence>
<dbReference type="RefSeq" id="WP_093085223.1">
    <property type="nucleotide sequence ID" value="NZ_FNBE01000010.1"/>
</dbReference>
<dbReference type="FunFam" id="2.40.110.10:FF:000002">
    <property type="entry name" value="Acyl-CoA dehydrogenase fadE12"/>
    <property type="match status" value="1"/>
</dbReference>
<dbReference type="PANTHER" id="PTHR43884">
    <property type="entry name" value="ACYL-COA DEHYDROGENASE"/>
    <property type="match status" value="1"/>
</dbReference>
<gene>
    <name evidence="10" type="ORF">SAMN05216377_11055</name>
</gene>
<keyword evidence="11" id="KW-1185">Reference proteome</keyword>
<dbReference type="InterPro" id="IPR036250">
    <property type="entry name" value="AcylCo_DH-like_C"/>
</dbReference>
<dbReference type="STRING" id="366584.SAMN05216377_11055"/>
<proteinExistence type="inferred from homology"/>
<feature type="domain" description="Acyl-CoA dehydrogenase/oxidase C-terminal" evidence="7">
    <location>
        <begin position="232"/>
        <end position="364"/>
    </location>
</feature>
<dbReference type="PANTHER" id="PTHR43884:SF12">
    <property type="entry name" value="ISOVALERYL-COA DEHYDROGENASE, MITOCHONDRIAL-RELATED"/>
    <property type="match status" value="1"/>
</dbReference>
<feature type="domain" description="Acyl-CoA oxidase/dehydrogenase middle" evidence="8">
    <location>
        <begin position="123"/>
        <end position="219"/>
    </location>
</feature>
<dbReference type="OrthoDB" id="8876745at2"/>
<reference evidence="10 11" key="1">
    <citation type="submission" date="2016-10" db="EMBL/GenBank/DDBJ databases">
        <authorList>
            <person name="de Groot N.N."/>
        </authorList>
    </citation>
    <scope>NUCLEOTIDE SEQUENCE [LARGE SCALE GENOMIC DNA]</scope>
    <source>
        <strain evidence="10 11">CGMCC 4.3143</strain>
    </source>
</reference>
<dbReference type="Gene3D" id="1.20.140.10">
    <property type="entry name" value="Butyryl-CoA Dehydrogenase, subunit A, domain 3"/>
    <property type="match status" value="1"/>
</dbReference>
<dbReference type="Proteomes" id="UP000198967">
    <property type="component" value="Unassembled WGS sequence"/>
</dbReference>
<name>A0A1G7SPZ4_PSEOR</name>
<dbReference type="InterPro" id="IPR009100">
    <property type="entry name" value="AcylCoA_DH/oxidase_NM_dom_sf"/>
</dbReference>
<dbReference type="SUPFAM" id="SSF56645">
    <property type="entry name" value="Acyl-CoA dehydrogenase NM domain-like"/>
    <property type="match status" value="1"/>
</dbReference>
<evidence type="ECO:0000256" key="2">
    <source>
        <dbReference type="ARBA" id="ARBA00009347"/>
    </source>
</evidence>
<accession>A0A1G7SPZ4</accession>
<evidence type="ECO:0000256" key="4">
    <source>
        <dbReference type="ARBA" id="ARBA00022827"/>
    </source>
</evidence>
<dbReference type="Pfam" id="PF02771">
    <property type="entry name" value="Acyl-CoA_dh_N"/>
    <property type="match status" value="1"/>
</dbReference>
<sequence length="387" mass="42326">MLTTEPLEGDLKDIQSAVFALCEKFPLSYWQDKDRNLQYPEEFVDALTEGGWLSVLVPEEYGGGGMGISAASVILETINRTGGSAYAAHAQMYTMGTVLRHGSAEQKERYLPGIAAGELRLQSFGVTEADAGSDTTRIATRAVRDGDHYVINGSKMFISRFFHTDLMLLLARTAPYDPANKTAGISTFLVDVREAGDAIKATPVRTMVNHETTALFFDDLVVPAANLVGEEGKGFRYILSGLNAERILTTSGQLGGGFWFVDRAAEYAKQRVVFGRPIGQNQGIQFPIAEAHIELSAASAMRWRAIERFERGEQPAYEANAAKFLASRAQWAAANAAMTTFGGWGMTEEYGIERKFREARLSLVAPVSNNMVLNYVATATLGMPRSY</sequence>
<evidence type="ECO:0000259" key="9">
    <source>
        <dbReference type="Pfam" id="PF02771"/>
    </source>
</evidence>